<dbReference type="Proteomes" id="UP000625711">
    <property type="component" value="Unassembled WGS sequence"/>
</dbReference>
<name>A0A834IJ18_RHYFE</name>
<proteinExistence type="predicted"/>
<gene>
    <name evidence="1" type="ORF">GWI33_004266</name>
</gene>
<organism evidence="1 2">
    <name type="scientific">Rhynchophorus ferrugineus</name>
    <name type="common">Red palm weevil</name>
    <name type="synonym">Curculio ferrugineus</name>
    <dbReference type="NCBI Taxonomy" id="354439"/>
    <lineage>
        <taxon>Eukaryota</taxon>
        <taxon>Metazoa</taxon>
        <taxon>Ecdysozoa</taxon>
        <taxon>Arthropoda</taxon>
        <taxon>Hexapoda</taxon>
        <taxon>Insecta</taxon>
        <taxon>Pterygota</taxon>
        <taxon>Neoptera</taxon>
        <taxon>Endopterygota</taxon>
        <taxon>Coleoptera</taxon>
        <taxon>Polyphaga</taxon>
        <taxon>Cucujiformia</taxon>
        <taxon>Curculionidae</taxon>
        <taxon>Dryophthorinae</taxon>
        <taxon>Rhynchophorus</taxon>
    </lineage>
</organism>
<evidence type="ECO:0000313" key="1">
    <source>
        <dbReference type="EMBL" id="KAF7281784.1"/>
    </source>
</evidence>
<protein>
    <submittedName>
        <fullName evidence="1">Uncharacterized protein</fullName>
    </submittedName>
</protein>
<keyword evidence="2" id="KW-1185">Reference proteome</keyword>
<dbReference type="AlphaFoldDB" id="A0A834IJ18"/>
<accession>A0A834IJ18</accession>
<comment type="caution">
    <text evidence="1">The sequence shown here is derived from an EMBL/GenBank/DDBJ whole genome shotgun (WGS) entry which is preliminary data.</text>
</comment>
<dbReference type="EMBL" id="JAACXV010000223">
    <property type="protein sequence ID" value="KAF7281784.1"/>
    <property type="molecule type" value="Genomic_DNA"/>
</dbReference>
<reference evidence="1" key="1">
    <citation type="submission" date="2020-08" db="EMBL/GenBank/DDBJ databases">
        <title>Genome sequencing and assembly of the red palm weevil Rhynchophorus ferrugineus.</title>
        <authorList>
            <person name="Dias G.B."/>
            <person name="Bergman C.M."/>
            <person name="Manee M."/>
        </authorList>
    </citation>
    <scope>NUCLEOTIDE SEQUENCE</scope>
    <source>
        <strain evidence="1">AA-2017</strain>
        <tissue evidence="1">Whole larva</tissue>
    </source>
</reference>
<sequence>MDDEVRCENIDRELSDAEAITANRDTPNRINYKMEESTIRKIKRPNAELENVFASCAEKGNRERGVHDY</sequence>
<evidence type="ECO:0000313" key="2">
    <source>
        <dbReference type="Proteomes" id="UP000625711"/>
    </source>
</evidence>